<evidence type="ECO:0000256" key="4">
    <source>
        <dbReference type="SAM" id="Phobius"/>
    </source>
</evidence>
<dbReference type="AlphaFoldDB" id="A0A3B0VNN3"/>
<dbReference type="EMBL" id="UOEY01000092">
    <property type="protein sequence ID" value="VAW39967.1"/>
    <property type="molecule type" value="Genomic_DNA"/>
</dbReference>
<dbReference type="PROSITE" id="PS50005">
    <property type="entry name" value="TPR"/>
    <property type="match status" value="2"/>
</dbReference>
<dbReference type="SMART" id="SM00028">
    <property type="entry name" value="TPR"/>
    <property type="match status" value="3"/>
</dbReference>
<dbReference type="Gene3D" id="1.25.40.10">
    <property type="entry name" value="Tetratricopeptide repeat domain"/>
    <property type="match status" value="1"/>
</dbReference>
<protein>
    <submittedName>
        <fullName evidence="5">Uncharacterized protein</fullName>
    </submittedName>
</protein>
<evidence type="ECO:0000256" key="1">
    <source>
        <dbReference type="ARBA" id="ARBA00022737"/>
    </source>
</evidence>
<dbReference type="InterPro" id="IPR019734">
    <property type="entry name" value="TPR_rpt"/>
</dbReference>
<evidence type="ECO:0000256" key="2">
    <source>
        <dbReference type="ARBA" id="ARBA00022803"/>
    </source>
</evidence>
<dbReference type="PROSITE" id="PS50293">
    <property type="entry name" value="TPR_REGION"/>
    <property type="match status" value="1"/>
</dbReference>
<gene>
    <name evidence="5" type="ORF">MNBD_DELTA04-327</name>
</gene>
<dbReference type="SUPFAM" id="SSF48452">
    <property type="entry name" value="TPR-like"/>
    <property type="match status" value="1"/>
</dbReference>
<dbReference type="Pfam" id="PF00515">
    <property type="entry name" value="TPR_1"/>
    <property type="match status" value="1"/>
</dbReference>
<keyword evidence="4" id="KW-0812">Transmembrane</keyword>
<keyword evidence="1" id="KW-0677">Repeat</keyword>
<sequence length="195" mass="21341">MSMPENYIKKQTFLIGLAVSLIIGFLGGVAFSVYKSPDSVPVAQSPPPQPQNQSAGNIASLEHATREHPDNVEAWIQLGHAYFDSNQPAKAIYAYNKSLELSPDSPAVLTDLGVMYRRNNQPRQAIAVFDRALRINPRFEPALFNKGVVLLNDLNETGSAIRSWQQLLKINPLAAGPNGETVSKMISSLAARSRK</sequence>
<keyword evidence="4" id="KW-1133">Transmembrane helix</keyword>
<reference evidence="5" key="1">
    <citation type="submission" date="2018-06" db="EMBL/GenBank/DDBJ databases">
        <authorList>
            <person name="Zhirakovskaya E."/>
        </authorList>
    </citation>
    <scope>NUCLEOTIDE SEQUENCE</scope>
</reference>
<dbReference type="InterPro" id="IPR013105">
    <property type="entry name" value="TPR_2"/>
</dbReference>
<dbReference type="InterPro" id="IPR051685">
    <property type="entry name" value="Ycf3/AcsC/BcsC/TPR_MFPF"/>
</dbReference>
<organism evidence="5">
    <name type="scientific">hydrothermal vent metagenome</name>
    <dbReference type="NCBI Taxonomy" id="652676"/>
    <lineage>
        <taxon>unclassified sequences</taxon>
        <taxon>metagenomes</taxon>
        <taxon>ecological metagenomes</taxon>
    </lineage>
</organism>
<dbReference type="Pfam" id="PF07719">
    <property type="entry name" value="TPR_2"/>
    <property type="match status" value="1"/>
</dbReference>
<accession>A0A3B0VNN3</accession>
<dbReference type="PANTHER" id="PTHR44943:SF9">
    <property type="entry name" value="TPR-REPEAT-CONTAINING PROTEIN"/>
    <property type="match status" value="1"/>
</dbReference>
<keyword evidence="2" id="KW-0802">TPR repeat</keyword>
<name>A0A3B0VNN3_9ZZZZ</name>
<evidence type="ECO:0000256" key="3">
    <source>
        <dbReference type="ARBA" id="ARBA00023078"/>
    </source>
</evidence>
<keyword evidence="3" id="KW-0793">Thylakoid</keyword>
<keyword evidence="4" id="KW-0472">Membrane</keyword>
<proteinExistence type="predicted"/>
<feature type="transmembrane region" description="Helical" evidence="4">
    <location>
        <begin position="12"/>
        <end position="34"/>
    </location>
</feature>
<evidence type="ECO:0000313" key="5">
    <source>
        <dbReference type="EMBL" id="VAW39967.1"/>
    </source>
</evidence>
<dbReference type="PANTHER" id="PTHR44943">
    <property type="entry name" value="CELLULOSE SYNTHASE OPERON PROTEIN C"/>
    <property type="match status" value="1"/>
</dbReference>
<dbReference type="InterPro" id="IPR011990">
    <property type="entry name" value="TPR-like_helical_dom_sf"/>
</dbReference>